<dbReference type="InterPro" id="IPR036271">
    <property type="entry name" value="Tet_transcr_reg_TetR-rel_C_sf"/>
</dbReference>
<dbReference type="GO" id="GO:0003700">
    <property type="term" value="F:DNA-binding transcription factor activity"/>
    <property type="evidence" value="ECO:0007669"/>
    <property type="project" value="UniProtKB-UniRule"/>
</dbReference>
<dbReference type="GO" id="GO:0000976">
    <property type="term" value="F:transcription cis-regulatory region binding"/>
    <property type="evidence" value="ECO:0007669"/>
    <property type="project" value="TreeGrafter"/>
</dbReference>
<accession>A0A1Y5RJU0</accession>
<evidence type="ECO:0000313" key="10">
    <source>
        <dbReference type="EMBL" id="SLN19012.1"/>
    </source>
</evidence>
<keyword evidence="2 7" id="KW-0678">Repressor</keyword>
<keyword evidence="4 7" id="KW-0238">DNA-binding</keyword>
<evidence type="ECO:0000256" key="6">
    <source>
        <dbReference type="ARBA" id="ARBA00024936"/>
    </source>
</evidence>
<dbReference type="InterPro" id="IPR017757">
    <property type="entry name" value="Tscrpt_rep_BetI"/>
</dbReference>
<comment type="function">
    <text evidence="6">Repressor involved in the biosynthesis of the osmoprotectant glycine betaine. It represses transcription of the choline transporter BetT and the genes of BetAB involved in the synthesis of glycine betaine.</text>
</comment>
<evidence type="ECO:0000256" key="5">
    <source>
        <dbReference type="ARBA" id="ARBA00023163"/>
    </source>
</evidence>
<dbReference type="InterPro" id="IPR039538">
    <property type="entry name" value="BetI_C"/>
</dbReference>
<gene>
    <name evidence="10" type="primary">betI_1</name>
    <name evidence="7" type="synonym">betI</name>
    <name evidence="10" type="ORF">PAM7971_00518</name>
</gene>
<dbReference type="GO" id="GO:0019285">
    <property type="term" value="P:glycine betaine biosynthetic process from choline"/>
    <property type="evidence" value="ECO:0007669"/>
    <property type="project" value="UniProtKB-UniRule"/>
</dbReference>
<dbReference type="STRING" id="658057.SAMN04488032_101132"/>
<organism evidence="10 11">
    <name type="scientific">Pacificibacter marinus</name>
    <dbReference type="NCBI Taxonomy" id="658057"/>
    <lineage>
        <taxon>Bacteria</taxon>
        <taxon>Pseudomonadati</taxon>
        <taxon>Pseudomonadota</taxon>
        <taxon>Alphaproteobacteria</taxon>
        <taxon>Rhodobacterales</taxon>
        <taxon>Roseobacteraceae</taxon>
        <taxon>Pacificibacter</taxon>
    </lineage>
</organism>
<evidence type="ECO:0000259" key="9">
    <source>
        <dbReference type="PROSITE" id="PS50977"/>
    </source>
</evidence>
<keyword evidence="5 7" id="KW-0804">Transcription</keyword>
<protein>
    <recommendedName>
        <fullName evidence="7">HTH-type transcriptional regulator BetI</fullName>
    </recommendedName>
</protein>
<evidence type="ECO:0000313" key="11">
    <source>
        <dbReference type="Proteomes" id="UP000193307"/>
    </source>
</evidence>
<keyword evidence="3 7" id="KW-0805">Transcription regulation</keyword>
<dbReference type="InterPro" id="IPR023772">
    <property type="entry name" value="DNA-bd_HTH_TetR-type_CS"/>
</dbReference>
<dbReference type="PANTHER" id="PTHR30055">
    <property type="entry name" value="HTH-TYPE TRANSCRIPTIONAL REGULATOR RUTR"/>
    <property type="match status" value="1"/>
</dbReference>
<keyword evidence="11" id="KW-1185">Reference proteome</keyword>
<comment type="pathway">
    <text evidence="1 7">Amine and polyamine biosynthesis; betaine biosynthesis via choline pathway [regulation].</text>
</comment>
<dbReference type="GO" id="GO:0045892">
    <property type="term" value="P:negative regulation of DNA-templated transcription"/>
    <property type="evidence" value="ECO:0007669"/>
    <property type="project" value="UniProtKB-UniRule"/>
</dbReference>
<feature type="DNA-binding region" description="H-T-H motif" evidence="7 8">
    <location>
        <begin position="30"/>
        <end position="49"/>
    </location>
</feature>
<dbReference type="Pfam" id="PF13977">
    <property type="entry name" value="TetR_C_6"/>
    <property type="match status" value="1"/>
</dbReference>
<reference evidence="10 11" key="1">
    <citation type="submission" date="2017-03" db="EMBL/GenBank/DDBJ databases">
        <authorList>
            <person name="Afonso C.L."/>
            <person name="Miller P.J."/>
            <person name="Scott M.A."/>
            <person name="Spackman E."/>
            <person name="Goraichik I."/>
            <person name="Dimitrov K.M."/>
            <person name="Suarez D.L."/>
            <person name="Swayne D.E."/>
        </authorList>
    </citation>
    <scope>NUCLEOTIDE SEQUENCE [LARGE SCALE GENOMIC DNA]</scope>
    <source>
        <strain evidence="10 11">CECT 7971</strain>
    </source>
</reference>
<dbReference type="Gene3D" id="1.10.357.10">
    <property type="entry name" value="Tetracycline Repressor, domain 2"/>
    <property type="match status" value="1"/>
</dbReference>
<dbReference type="NCBIfam" id="NF001978">
    <property type="entry name" value="PRK00767.1"/>
    <property type="match status" value="1"/>
</dbReference>
<dbReference type="PROSITE" id="PS01081">
    <property type="entry name" value="HTH_TETR_1"/>
    <property type="match status" value="1"/>
</dbReference>
<dbReference type="EMBL" id="FWFW01000001">
    <property type="protein sequence ID" value="SLN19012.1"/>
    <property type="molecule type" value="Genomic_DNA"/>
</dbReference>
<evidence type="ECO:0000256" key="1">
    <source>
        <dbReference type="ARBA" id="ARBA00004719"/>
    </source>
</evidence>
<dbReference type="AlphaFoldDB" id="A0A1Y5RJU0"/>
<sequence length="202" mass="22163">MQRRPERERRADLINATILEIGAARSLDVTTVQIAKRAGVSSGLAFHYFKDKDSLFLAAMRAILSSYSDDVSRMMKSAQSPQDRLTAIAKACFGASSLDRNTMSAWVVFYALALKSSRAKRLLNVYQRRLHSNLVHNLRPLIGAQADPAARRIAGLIDGLYLRCALESHAVVAFDGAAEVLQAIEAECQDTCLFAAPKTHAI</sequence>
<dbReference type="PANTHER" id="PTHR30055:SF234">
    <property type="entry name" value="HTH-TYPE TRANSCRIPTIONAL REGULATOR BETI"/>
    <property type="match status" value="1"/>
</dbReference>
<evidence type="ECO:0000256" key="8">
    <source>
        <dbReference type="PROSITE-ProRule" id="PRU00335"/>
    </source>
</evidence>
<dbReference type="InterPro" id="IPR009057">
    <property type="entry name" value="Homeodomain-like_sf"/>
</dbReference>
<evidence type="ECO:0000256" key="2">
    <source>
        <dbReference type="ARBA" id="ARBA00022491"/>
    </source>
</evidence>
<evidence type="ECO:0000256" key="3">
    <source>
        <dbReference type="ARBA" id="ARBA00023015"/>
    </source>
</evidence>
<dbReference type="HAMAP" id="MF_00768">
    <property type="entry name" value="HTH_type_BetI"/>
    <property type="match status" value="1"/>
</dbReference>
<dbReference type="Pfam" id="PF00440">
    <property type="entry name" value="TetR_N"/>
    <property type="match status" value="1"/>
</dbReference>
<dbReference type="Proteomes" id="UP000193307">
    <property type="component" value="Unassembled WGS sequence"/>
</dbReference>
<evidence type="ECO:0000256" key="7">
    <source>
        <dbReference type="HAMAP-Rule" id="MF_00768"/>
    </source>
</evidence>
<dbReference type="SUPFAM" id="SSF46689">
    <property type="entry name" value="Homeodomain-like"/>
    <property type="match status" value="1"/>
</dbReference>
<feature type="domain" description="HTH tetR-type" evidence="9">
    <location>
        <begin position="7"/>
        <end position="67"/>
    </location>
</feature>
<dbReference type="OrthoDB" id="7618612at2"/>
<proteinExistence type="inferred from homology"/>
<dbReference type="InterPro" id="IPR050109">
    <property type="entry name" value="HTH-type_TetR-like_transc_reg"/>
</dbReference>
<dbReference type="InterPro" id="IPR001647">
    <property type="entry name" value="HTH_TetR"/>
</dbReference>
<comment type="function">
    <text evidence="7">Repressor involved in choline regulation of the bet genes.</text>
</comment>
<name>A0A1Y5RJU0_9RHOB</name>
<dbReference type="PROSITE" id="PS50977">
    <property type="entry name" value="HTH_TETR_2"/>
    <property type="match status" value="1"/>
</dbReference>
<dbReference type="RefSeq" id="WP_085847404.1">
    <property type="nucleotide sequence ID" value="NZ_FNZV01000001.1"/>
</dbReference>
<evidence type="ECO:0000256" key="4">
    <source>
        <dbReference type="ARBA" id="ARBA00023125"/>
    </source>
</evidence>
<dbReference type="UniPathway" id="UPA00529"/>
<dbReference type="SUPFAM" id="SSF48498">
    <property type="entry name" value="Tetracyclin repressor-like, C-terminal domain"/>
    <property type="match status" value="1"/>
</dbReference>